<evidence type="ECO:0000313" key="3">
    <source>
        <dbReference type="Proteomes" id="UP001272242"/>
    </source>
</evidence>
<keyword evidence="3" id="KW-1185">Reference proteome</keyword>
<accession>A0ABU5F2T5</accession>
<feature type="compositionally biased region" description="Low complexity" evidence="1">
    <location>
        <begin position="48"/>
        <end position="69"/>
    </location>
</feature>
<dbReference type="Proteomes" id="UP001272242">
    <property type="component" value="Unassembled WGS sequence"/>
</dbReference>
<evidence type="ECO:0000256" key="1">
    <source>
        <dbReference type="SAM" id="MobiDB-lite"/>
    </source>
</evidence>
<comment type="caution">
    <text evidence="2">The sequence shown here is derived from an EMBL/GenBank/DDBJ whole genome shotgun (WGS) entry which is preliminary data.</text>
</comment>
<feature type="region of interest" description="Disordered" evidence="1">
    <location>
        <begin position="32"/>
        <end position="69"/>
    </location>
</feature>
<dbReference type="EMBL" id="JAXBLV010000176">
    <property type="protein sequence ID" value="MDY3560174.1"/>
    <property type="molecule type" value="Genomic_DNA"/>
</dbReference>
<protein>
    <submittedName>
        <fullName evidence="2">Uncharacterized protein</fullName>
    </submittedName>
</protein>
<gene>
    <name evidence="2" type="ORF">R5W23_001399</name>
</gene>
<organism evidence="2 3">
    <name type="scientific">Gemmata algarum</name>
    <dbReference type="NCBI Taxonomy" id="2975278"/>
    <lineage>
        <taxon>Bacteria</taxon>
        <taxon>Pseudomonadati</taxon>
        <taxon>Planctomycetota</taxon>
        <taxon>Planctomycetia</taxon>
        <taxon>Gemmatales</taxon>
        <taxon>Gemmataceae</taxon>
        <taxon>Gemmata</taxon>
    </lineage>
</organism>
<sequence length="69" mass="7085">MAEALVDRPDAELFRAVETDLRDAAHDLATAAQQVAADGRKKGAIPDPASSVPTANPTPASTPTARAAF</sequence>
<reference evidence="3" key="1">
    <citation type="journal article" date="2023" name="Mar. Drugs">
        <title>Gemmata algarum, a Novel Planctomycete Isolated from an Algal Mat, Displays Antimicrobial Activity.</title>
        <authorList>
            <person name="Kumar G."/>
            <person name="Kallscheuer N."/>
            <person name="Kashif M."/>
            <person name="Ahamad S."/>
            <person name="Jagadeeshwari U."/>
            <person name="Pannikurungottu S."/>
            <person name="Haufschild T."/>
            <person name="Kabuu M."/>
            <person name="Sasikala C."/>
            <person name="Jogler C."/>
            <person name="Ramana C."/>
        </authorList>
    </citation>
    <scope>NUCLEOTIDE SEQUENCE [LARGE SCALE GENOMIC DNA]</scope>
    <source>
        <strain evidence="3">JC673</strain>
    </source>
</reference>
<evidence type="ECO:0000313" key="2">
    <source>
        <dbReference type="EMBL" id="MDY3560174.1"/>
    </source>
</evidence>
<name>A0ABU5F2T5_9BACT</name>
<proteinExistence type="predicted"/>
<dbReference type="RefSeq" id="WP_320686804.1">
    <property type="nucleotide sequence ID" value="NZ_JAXBLV010000176.1"/>
</dbReference>